<name>A0A395NKU8_TRIAR</name>
<dbReference type="CDD" id="cd03444">
    <property type="entry name" value="Thioesterase_II_repeat1"/>
    <property type="match status" value="1"/>
</dbReference>
<evidence type="ECO:0000313" key="6">
    <source>
        <dbReference type="Proteomes" id="UP000266272"/>
    </source>
</evidence>
<evidence type="ECO:0000256" key="1">
    <source>
        <dbReference type="ARBA" id="ARBA00006538"/>
    </source>
</evidence>
<dbReference type="STRING" id="490622.A0A395NKU8"/>
<dbReference type="SUPFAM" id="SSF54637">
    <property type="entry name" value="Thioesterase/thiol ester dehydrase-isomerase"/>
    <property type="match status" value="2"/>
</dbReference>
<sequence length="377" mass="41261">MTPPVGSSGAFPRLGFLEAMEMSRLAGVGNSNDAHQFMSHQPAWKPGAELPWGSGDKLSKSITADYFTTRAYGGHVYIQAPLAAVKVVEEDDEREKEASSKATAGKFGIHSMQGVFANPGHVDRPFIYQVSKLASGRNFQTCLVTARQPLQPSARPSGPFPESDSKLPLGPICFSCHVTFKRPALTFADLQLSSAQDRYASILAQRAPDEWDASPQLDIDLVKDAFPNAGHGAFPIVDMYKVDMTTFNAGKPVPERRELLLYRLHKPVPASDTNAHILCHAFEADRNGLIMLSNHLGWGYNLGVAASLSYTFIVHVNAEETVMSDGWWIQEVCWPRVSAGRGTLESRIWSPAGKHIASGYQDGIVAPREQKRGVEKL</sequence>
<evidence type="ECO:0008006" key="7">
    <source>
        <dbReference type="Google" id="ProtNLM"/>
    </source>
</evidence>
<comment type="similarity">
    <text evidence="1">Belongs to the C/M/P thioester hydrolase family.</text>
</comment>
<feature type="domain" description="Acyl-CoA thioesterase-like C-terminal" evidence="4">
    <location>
        <begin position="298"/>
        <end position="365"/>
    </location>
</feature>
<dbReference type="InterPro" id="IPR049450">
    <property type="entry name" value="ACOT8-like_C"/>
</dbReference>
<dbReference type="Gene3D" id="2.40.160.210">
    <property type="entry name" value="Acyl-CoA thioesterase, double hotdog domain"/>
    <property type="match status" value="1"/>
</dbReference>
<protein>
    <recommendedName>
        <fullName evidence="7">Thioesterase/thiol ester dehydrase-isomerase</fullName>
    </recommendedName>
</protein>
<comment type="caution">
    <text evidence="5">The sequence shown here is derived from an EMBL/GenBank/DDBJ whole genome shotgun (WGS) entry which is preliminary data.</text>
</comment>
<gene>
    <name evidence="5" type="ORF">TARUN_5610</name>
</gene>
<dbReference type="AlphaFoldDB" id="A0A395NKU8"/>
<evidence type="ECO:0000259" key="4">
    <source>
        <dbReference type="Pfam" id="PF20789"/>
    </source>
</evidence>
<dbReference type="PANTHER" id="PTHR11066:SF64">
    <property type="entry name" value="ACYL-COA THIOESTERASE (AFU_ORTHOLOGUE AFUA_1G12060)"/>
    <property type="match status" value="1"/>
</dbReference>
<accession>A0A395NKU8</accession>
<dbReference type="Pfam" id="PF13622">
    <property type="entry name" value="4HBT_3"/>
    <property type="match status" value="1"/>
</dbReference>
<proteinExistence type="inferred from homology"/>
<dbReference type="GO" id="GO:0009062">
    <property type="term" value="P:fatty acid catabolic process"/>
    <property type="evidence" value="ECO:0007669"/>
    <property type="project" value="TreeGrafter"/>
</dbReference>
<reference evidence="5 6" key="1">
    <citation type="journal article" date="2018" name="PLoS Pathog.">
        <title>Evolution of structural diversity of trichothecenes, a family of toxins produced by plant pathogenic and entomopathogenic fungi.</title>
        <authorList>
            <person name="Proctor R.H."/>
            <person name="McCormick S.P."/>
            <person name="Kim H.S."/>
            <person name="Cardoza R.E."/>
            <person name="Stanley A.M."/>
            <person name="Lindo L."/>
            <person name="Kelly A."/>
            <person name="Brown D.W."/>
            <person name="Lee T."/>
            <person name="Vaughan M.M."/>
            <person name="Alexander N.J."/>
            <person name="Busman M."/>
            <person name="Gutierrez S."/>
        </authorList>
    </citation>
    <scope>NUCLEOTIDE SEQUENCE [LARGE SCALE GENOMIC DNA]</scope>
    <source>
        <strain evidence="5 6">IBT 40837</strain>
    </source>
</reference>
<dbReference type="Pfam" id="PF20789">
    <property type="entry name" value="4HBT_3C"/>
    <property type="match status" value="1"/>
</dbReference>
<dbReference type="InterPro" id="IPR042171">
    <property type="entry name" value="Acyl-CoA_hotdog"/>
</dbReference>
<dbReference type="PANTHER" id="PTHR11066">
    <property type="entry name" value="ACYL-COA THIOESTERASE"/>
    <property type="match status" value="1"/>
</dbReference>
<dbReference type="GO" id="GO:0047617">
    <property type="term" value="F:fatty acyl-CoA hydrolase activity"/>
    <property type="evidence" value="ECO:0007669"/>
    <property type="project" value="InterPro"/>
</dbReference>
<evidence type="ECO:0000256" key="2">
    <source>
        <dbReference type="ARBA" id="ARBA00022801"/>
    </source>
</evidence>
<dbReference type="CDD" id="cd03445">
    <property type="entry name" value="Thioesterase_II_repeat2"/>
    <property type="match status" value="1"/>
</dbReference>
<evidence type="ECO:0000259" key="3">
    <source>
        <dbReference type="Pfam" id="PF13622"/>
    </source>
</evidence>
<dbReference type="InterPro" id="IPR029069">
    <property type="entry name" value="HotDog_dom_sf"/>
</dbReference>
<feature type="domain" description="Acyl-CoA thioesterase-like N-terminal HotDog" evidence="3">
    <location>
        <begin position="70"/>
        <end position="148"/>
    </location>
</feature>
<dbReference type="GO" id="GO:0005782">
    <property type="term" value="C:peroxisomal matrix"/>
    <property type="evidence" value="ECO:0007669"/>
    <property type="project" value="UniProtKB-SubCell"/>
</dbReference>
<evidence type="ECO:0000313" key="5">
    <source>
        <dbReference type="EMBL" id="RFU76670.1"/>
    </source>
</evidence>
<dbReference type="InterPro" id="IPR003703">
    <property type="entry name" value="Acyl_CoA_thio"/>
</dbReference>
<keyword evidence="6" id="KW-1185">Reference proteome</keyword>
<dbReference type="EMBL" id="PXOA01000333">
    <property type="protein sequence ID" value="RFU76670.1"/>
    <property type="molecule type" value="Genomic_DNA"/>
</dbReference>
<dbReference type="OrthoDB" id="68328at2759"/>
<organism evidence="5 6">
    <name type="scientific">Trichoderma arundinaceum</name>
    <dbReference type="NCBI Taxonomy" id="490622"/>
    <lineage>
        <taxon>Eukaryota</taxon>
        <taxon>Fungi</taxon>
        <taxon>Dikarya</taxon>
        <taxon>Ascomycota</taxon>
        <taxon>Pezizomycotina</taxon>
        <taxon>Sordariomycetes</taxon>
        <taxon>Hypocreomycetidae</taxon>
        <taxon>Hypocreales</taxon>
        <taxon>Hypocreaceae</taxon>
        <taxon>Trichoderma</taxon>
    </lineage>
</organism>
<dbReference type="InterPro" id="IPR049449">
    <property type="entry name" value="TesB_ACOT8-like_N"/>
</dbReference>
<dbReference type="Proteomes" id="UP000266272">
    <property type="component" value="Unassembled WGS sequence"/>
</dbReference>
<dbReference type="GO" id="GO:0006637">
    <property type="term" value="P:acyl-CoA metabolic process"/>
    <property type="evidence" value="ECO:0007669"/>
    <property type="project" value="InterPro"/>
</dbReference>
<keyword evidence="2" id="KW-0378">Hydrolase</keyword>